<evidence type="ECO:0000313" key="2">
    <source>
        <dbReference type="EMBL" id="RUP20609.1"/>
    </source>
</evidence>
<feature type="region of interest" description="Disordered" evidence="1">
    <location>
        <begin position="61"/>
        <end position="82"/>
    </location>
</feature>
<proteinExistence type="predicted"/>
<protein>
    <submittedName>
        <fullName evidence="2">Uncharacterized protein</fullName>
    </submittedName>
</protein>
<evidence type="ECO:0000256" key="1">
    <source>
        <dbReference type="SAM" id="MobiDB-lite"/>
    </source>
</evidence>
<dbReference type="AlphaFoldDB" id="A0A433BAB6"/>
<comment type="caution">
    <text evidence="2">The sequence shown here is derived from an EMBL/GenBank/DDBJ whole genome shotgun (WGS) entry which is preliminary data.</text>
</comment>
<name>A0A433BAB6_9FUNG</name>
<accession>A0A433BAB6</accession>
<feature type="compositionally biased region" description="Basic and acidic residues" evidence="1">
    <location>
        <begin position="61"/>
        <end position="78"/>
    </location>
</feature>
<keyword evidence="3" id="KW-1185">Reference proteome</keyword>
<reference evidence="2 3" key="1">
    <citation type="journal article" date="2018" name="New Phytol.">
        <title>Phylogenomics of Endogonaceae and evolution of mycorrhizas within Mucoromycota.</title>
        <authorList>
            <person name="Chang Y."/>
            <person name="Desiro A."/>
            <person name="Na H."/>
            <person name="Sandor L."/>
            <person name="Lipzen A."/>
            <person name="Clum A."/>
            <person name="Barry K."/>
            <person name="Grigoriev I.V."/>
            <person name="Martin F.M."/>
            <person name="Stajich J.E."/>
            <person name="Smith M.E."/>
            <person name="Bonito G."/>
            <person name="Spatafora J.W."/>
        </authorList>
    </citation>
    <scope>NUCLEOTIDE SEQUENCE [LARGE SCALE GENOMIC DNA]</scope>
    <source>
        <strain evidence="2 3">GMNB39</strain>
    </source>
</reference>
<dbReference type="EMBL" id="RBNI01014531">
    <property type="protein sequence ID" value="RUP20609.1"/>
    <property type="molecule type" value="Genomic_DNA"/>
</dbReference>
<dbReference type="Proteomes" id="UP000268093">
    <property type="component" value="Unassembled WGS sequence"/>
</dbReference>
<gene>
    <name evidence="2" type="ORF">BC936DRAFT_139240</name>
</gene>
<organism evidence="2 3">
    <name type="scientific">Jimgerdemannia flammicorona</name>
    <dbReference type="NCBI Taxonomy" id="994334"/>
    <lineage>
        <taxon>Eukaryota</taxon>
        <taxon>Fungi</taxon>
        <taxon>Fungi incertae sedis</taxon>
        <taxon>Mucoromycota</taxon>
        <taxon>Mucoromycotina</taxon>
        <taxon>Endogonomycetes</taxon>
        <taxon>Endogonales</taxon>
        <taxon>Endogonaceae</taxon>
        <taxon>Jimgerdemannia</taxon>
    </lineage>
</organism>
<evidence type="ECO:0000313" key="3">
    <source>
        <dbReference type="Proteomes" id="UP000268093"/>
    </source>
</evidence>
<sequence length="319" mass="35484">MAKWAHSPGSTISMWFVIGPVSEIGSMQGVRQREKGWKWSVPLWMRSWRCPVAINPLRWDDEPKSHGTDLGRSSDRRPVVGADQPRRAGRFHSCGGAIRGRAERAFFPSGLHVRPCSWMENRPSNFLQSCLESLPLRTTTTDLRLADRSDIADVFRCLVLLSLGHNELEETCAVLTLTHLSARSLPQTGLVRAGFPIYTPLTKALTQSVQVQGIGLGVHGQDTQAIRPTGESSTLWGIWLEYFHTANALKHTRTWKRAGSRLHGTAVLDRVPLLLQEEAVLGHLDVPLAPEGRLLHFAPLEVAQVGWWVERGMVSLDCG</sequence>